<sequence>MSTLALPLRGWIDNSPWRHSHGVATCLLALLAMLLPAAAFAQGWPAERQTGIFICHANFSLLDYEPLLNQLGQHEREITAALHLPRADEPIHLFLFDSSRTYRGYMAKHFPELPARRAMYIKNGGPGMVFAYLDNAFETDVRHESTHAVLHSVLPVVPLWLDEGLAEYFEAAPADRLHQNPHMTPVKWEVRLTGVTSVARLDTLQELTDLGTDEYRHAWAWVHFMLHGPREAREELLAYLADLESHTPTPPLSVRLARRLPNLDRRLAEHFKSWKN</sequence>
<dbReference type="KEGG" id="lcre:Pla8534_53450"/>
<dbReference type="RefSeq" id="WP_145056266.1">
    <property type="nucleotide sequence ID" value="NZ_CP036433.1"/>
</dbReference>
<feature type="domain" description="DUF1570" evidence="1">
    <location>
        <begin position="141"/>
        <end position="248"/>
    </location>
</feature>
<proteinExistence type="predicted"/>
<dbReference type="Pfam" id="PF07607">
    <property type="entry name" value="DUF1570"/>
    <property type="match status" value="1"/>
</dbReference>
<keyword evidence="3" id="KW-1185">Reference proteome</keyword>
<dbReference type="AlphaFoldDB" id="A0A518E087"/>
<gene>
    <name evidence="2" type="ORF">Pla8534_53450</name>
</gene>
<organism evidence="2 3">
    <name type="scientific">Lignipirellula cremea</name>
    <dbReference type="NCBI Taxonomy" id="2528010"/>
    <lineage>
        <taxon>Bacteria</taxon>
        <taxon>Pseudomonadati</taxon>
        <taxon>Planctomycetota</taxon>
        <taxon>Planctomycetia</taxon>
        <taxon>Pirellulales</taxon>
        <taxon>Pirellulaceae</taxon>
        <taxon>Lignipirellula</taxon>
    </lineage>
</organism>
<name>A0A518E087_9BACT</name>
<protein>
    <recommendedName>
        <fullName evidence="1">DUF1570 domain-containing protein</fullName>
    </recommendedName>
</protein>
<dbReference type="EMBL" id="CP036433">
    <property type="protein sequence ID" value="QDU97497.1"/>
    <property type="molecule type" value="Genomic_DNA"/>
</dbReference>
<dbReference type="InterPro" id="IPR011464">
    <property type="entry name" value="DUF1570"/>
</dbReference>
<dbReference type="Proteomes" id="UP000317648">
    <property type="component" value="Chromosome"/>
</dbReference>
<reference evidence="2 3" key="1">
    <citation type="submission" date="2019-02" db="EMBL/GenBank/DDBJ databases">
        <title>Deep-cultivation of Planctomycetes and their phenomic and genomic characterization uncovers novel biology.</title>
        <authorList>
            <person name="Wiegand S."/>
            <person name="Jogler M."/>
            <person name="Boedeker C."/>
            <person name="Pinto D."/>
            <person name="Vollmers J."/>
            <person name="Rivas-Marin E."/>
            <person name="Kohn T."/>
            <person name="Peeters S.H."/>
            <person name="Heuer A."/>
            <person name="Rast P."/>
            <person name="Oberbeckmann S."/>
            <person name="Bunk B."/>
            <person name="Jeske O."/>
            <person name="Meyerdierks A."/>
            <person name="Storesund J.E."/>
            <person name="Kallscheuer N."/>
            <person name="Luecker S."/>
            <person name="Lage O.M."/>
            <person name="Pohl T."/>
            <person name="Merkel B.J."/>
            <person name="Hornburger P."/>
            <person name="Mueller R.-W."/>
            <person name="Bruemmer F."/>
            <person name="Labrenz M."/>
            <person name="Spormann A.M."/>
            <person name="Op den Camp H."/>
            <person name="Overmann J."/>
            <person name="Amann R."/>
            <person name="Jetten M.S.M."/>
            <person name="Mascher T."/>
            <person name="Medema M.H."/>
            <person name="Devos D.P."/>
            <person name="Kaster A.-K."/>
            <person name="Ovreas L."/>
            <person name="Rohde M."/>
            <person name="Galperin M.Y."/>
            <person name="Jogler C."/>
        </authorList>
    </citation>
    <scope>NUCLEOTIDE SEQUENCE [LARGE SCALE GENOMIC DNA]</scope>
    <source>
        <strain evidence="2 3">Pla85_3_4</strain>
    </source>
</reference>
<evidence type="ECO:0000259" key="1">
    <source>
        <dbReference type="Pfam" id="PF07607"/>
    </source>
</evidence>
<dbReference type="OrthoDB" id="249876at2"/>
<evidence type="ECO:0000313" key="3">
    <source>
        <dbReference type="Proteomes" id="UP000317648"/>
    </source>
</evidence>
<evidence type="ECO:0000313" key="2">
    <source>
        <dbReference type="EMBL" id="QDU97497.1"/>
    </source>
</evidence>
<accession>A0A518E087</accession>